<feature type="domain" description="Gingipain" evidence="3">
    <location>
        <begin position="360"/>
        <end position="725"/>
    </location>
</feature>
<evidence type="ECO:0000259" key="3">
    <source>
        <dbReference type="Pfam" id="PF01364"/>
    </source>
</evidence>
<evidence type="ECO:0000256" key="1">
    <source>
        <dbReference type="ARBA" id="ARBA00022729"/>
    </source>
</evidence>
<dbReference type="InterPro" id="IPR001769">
    <property type="entry name" value="Gingipain"/>
</dbReference>
<accession>A0ABV6FY68</accession>
<keyword evidence="5" id="KW-1185">Reference proteome</keyword>
<dbReference type="CDD" id="cd02258">
    <property type="entry name" value="Peptidase_C25_N"/>
    <property type="match status" value="1"/>
</dbReference>
<dbReference type="Gene3D" id="3.40.50.1460">
    <property type="match status" value="1"/>
</dbReference>
<reference evidence="4 5" key="1">
    <citation type="submission" date="2024-09" db="EMBL/GenBank/DDBJ databases">
        <authorList>
            <person name="Sun Q."/>
            <person name="Mori K."/>
        </authorList>
    </citation>
    <scope>NUCLEOTIDE SEQUENCE [LARGE SCALE GENOMIC DNA]</scope>
    <source>
        <strain evidence="4 5">CCM 7650</strain>
    </source>
</reference>
<evidence type="ECO:0000256" key="2">
    <source>
        <dbReference type="SAM" id="SignalP"/>
    </source>
</evidence>
<proteinExistence type="predicted"/>
<dbReference type="RefSeq" id="WP_382389424.1">
    <property type="nucleotide sequence ID" value="NZ_JBHLWI010000090.1"/>
</dbReference>
<dbReference type="Proteomes" id="UP001589797">
    <property type="component" value="Unassembled WGS sequence"/>
</dbReference>
<dbReference type="NCBIfam" id="NF033707">
    <property type="entry name" value="T9SS_sortase"/>
    <property type="match status" value="1"/>
</dbReference>
<gene>
    <name evidence="4" type="primary">porU</name>
    <name evidence="4" type="ORF">ACFFIP_19225</name>
</gene>
<protein>
    <submittedName>
        <fullName evidence="4">Type IX secretion system sortase PorU</fullName>
    </submittedName>
</protein>
<sequence>MLNNINKYFHIFLFLFFHLELNSFAFAQENQSYFKFPVVNDGVYKLTRQQASSIGFSNIDEVAVFGYPGMLPQRLDSLDLELREVPTQKIGEDLFFFLTGPHQVNFEGDEISYQKNHYSDTLYYLVGKKIKGNQVKTSNTVGNGQELDEFYSVQKFNWDQINILSSGRSWYSNPFFNGERFSFSFNLEEGITGNPQIITQIMGQSLSDSRFEFFQNGSKLGEIDIPAIPNTTYGIKGRESVFRSSLLSNRGNQNIQVSNRSSDFNGAGHLAYSLIISPYSPQSSPLGVYYVTKTGVFRKRSTFKSWLVNDFYNIFDIEESAEVKNGAMVILFDPVTASPISKLAPADLSARSKQDKLNLIIISSTSLLSQANRLAQHKNDIGINAKVFSIQEIFDAFGYGTKDVTAFRNFLAYQYLHNGSLQNVLFFGKGTFDYKNKLGGRPNLTPTYTSRNSLNPLTTYSSDDYFGFLEVGQGEWVEDNSGDELLKIGVGRIPAINFREAREAVDKIINYETRQNMEGSWKRNIAFFADDGDNNIHLNDAESHASFIRTNHPEFSVQKLYLDRFEQTINGNIQSSEETRVALSETLKDGVLLLNFIGHGNETTLTAERVFTVSDLQNFPENNLLPLFVTATCEFGRHDSPFIRSGAEELLFAEKKGAIGLLTTGRPVFSSVNFALNKAFIENVFQTENGQYADLGTIFRKTKNNSLNGPFNRNFSLIGDPSLKLAIPDLKSDSHQFLDIGLDQTIDTLKAMQEVRLTGEIKDPLTGAMITDFQGDFELTIYDSPVTFNTLGDESSPIEFIEQSNILYQGKGKVINGIFSTDAFIPKQISSTIGEGTVRTYAISEGRILEAFGAKNILIGGQSTNDNNDTEGPLINLKFGPELLESAPIIASPVYPINIILEDESGIQVSSIPERRNITLQVNDQTPITLNQMFFAIDGGFKKGKIETELQGLIEGINTITIQAWDNVGNNSIKTVQLEVKGSLDLRILEFQTFPNPANEKSVFNVMHNRPRENLFVEIEVYSLLGNKIFSLSKRYVQAEQNLRDLEWNFFHNKTKYPVKGTYIYKLKLQSEKDGSSDVKSGKIIIQ</sequence>
<dbReference type="InterPro" id="IPR029030">
    <property type="entry name" value="Caspase-like_dom_sf"/>
</dbReference>
<name>A0ABV6FY68_9BACT</name>
<dbReference type="Gene3D" id="3.40.50.10390">
    <property type="entry name" value="Gingipain r, domain 1"/>
    <property type="match status" value="1"/>
</dbReference>
<feature type="signal peptide" evidence="2">
    <location>
        <begin position="1"/>
        <end position="27"/>
    </location>
</feature>
<evidence type="ECO:0000313" key="5">
    <source>
        <dbReference type="Proteomes" id="UP001589797"/>
    </source>
</evidence>
<comment type="caution">
    <text evidence="4">The sequence shown here is derived from an EMBL/GenBank/DDBJ whole genome shotgun (WGS) entry which is preliminary data.</text>
</comment>
<dbReference type="EMBL" id="JBHLWI010000090">
    <property type="protein sequence ID" value="MFC0264829.1"/>
    <property type="molecule type" value="Genomic_DNA"/>
</dbReference>
<keyword evidence="1 2" id="KW-0732">Signal</keyword>
<feature type="chain" id="PRO_5046712243" evidence="2">
    <location>
        <begin position="28"/>
        <end position="1087"/>
    </location>
</feature>
<organism evidence="4 5">
    <name type="scientific">Fontibacter flavus</name>
    <dbReference type="NCBI Taxonomy" id="654838"/>
    <lineage>
        <taxon>Bacteria</taxon>
        <taxon>Pseudomonadati</taxon>
        <taxon>Bacteroidota</taxon>
        <taxon>Cytophagia</taxon>
        <taxon>Cytophagales</taxon>
        <taxon>Cyclobacteriaceae</taxon>
        <taxon>Fontibacter</taxon>
    </lineage>
</organism>
<dbReference type="SUPFAM" id="SSF52129">
    <property type="entry name" value="Caspase-like"/>
    <property type="match status" value="1"/>
</dbReference>
<dbReference type="InterPro" id="IPR029031">
    <property type="entry name" value="Gingipain_N_sf"/>
</dbReference>
<dbReference type="Pfam" id="PF01364">
    <property type="entry name" value="Peptidase_C25"/>
    <property type="match status" value="1"/>
</dbReference>
<evidence type="ECO:0000313" key="4">
    <source>
        <dbReference type="EMBL" id="MFC0264829.1"/>
    </source>
</evidence>